<keyword evidence="3" id="KW-0479">Metal-binding</keyword>
<evidence type="ECO:0000256" key="10">
    <source>
        <dbReference type="SAM" id="MobiDB-lite"/>
    </source>
</evidence>
<dbReference type="SUPFAM" id="SSF57850">
    <property type="entry name" value="RING/U-box"/>
    <property type="match status" value="1"/>
</dbReference>
<evidence type="ECO:0000313" key="12">
    <source>
        <dbReference type="EMBL" id="KAF6757506.1"/>
    </source>
</evidence>
<feature type="domain" description="RING-type" evidence="11">
    <location>
        <begin position="84"/>
        <end position="124"/>
    </location>
</feature>
<dbReference type="PANTHER" id="PTHR16079">
    <property type="entry name" value="UBIQUITIN LIGASE PROTEIN CHFR"/>
    <property type="match status" value="1"/>
</dbReference>
<protein>
    <recommendedName>
        <fullName evidence="11">RING-type domain-containing protein</fullName>
    </recommendedName>
</protein>
<evidence type="ECO:0000256" key="1">
    <source>
        <dbReference type="ARBA" id="ARBA00004123"/>
    </source>
</evidence>
<dbReference type="InterPro" id="IPR001841">
    <property type="entry name" value="Znf_RING"/>
</dbReference>
<proteinExistence type="predicted"/>
<feature type="compositionally biased region" description="Basic and acidic residues" evidence="10">
    <location>
        <begin position="46"/>
        <end position="56"/>
    </location>
</feature>
<dbReference type="PROSITE" id="PS50089">
    <property type="entry name" value="ZF_RING_2"/>
    <property type="match status" value="1"/>
</dbReference>
<keyword evidence="5" id="KW-0833">Ubl conjugation pathway</keyword>
<dbReference type="GO" id="GO:0004842">
    <property type="term" value="F:ubiquitin-protein transferase activity"/>
    <property type="evidence" value="ECO:0007669"/>
    <property type="project" value="TreeGrafter"/>
</dbReference>
<dbReference type="GO" id="GO:0005634">
    <property type="term" value="C:nucleus"/>
    <property type="evidence" value="ECO:0007669"/>
    <property type="project" value="UniProtKB-SubCell"/>
</dbReference>
<gene>
    <name evidence="12" type="ORF">DFP72DRAFT_1065803</name>
</gene>
<dbReference type="InterPro" id="IPR013083">
    <property type="entry name" value="Znf_RING/FYVE/PHD"/>
</dbReference>
<accession>A0A8H6M9Y5</accession>
<dbReference type="PANTHER" id="PTHR16079:SF4">
    <property type="entry name" value="E3 UBIQUITIN-PROTEIN LIGASE CHFR"/>
    <property type="match status" value="1"/>
</dbReference>
<dbReference type="InterPro" id="IPR018957">
    <property type="entry name" value="Znf_C3HC4_RING-type"/>
</dbReference>
<organism evidence="12 13">
    <name type="scientific">Ephemerocybe angulata</name>
    <dbReference type="NCBI Taxonomy" id="980116"/>
    <lineage>
        <taxon>Eukaryota</taxon>
        <taxon>Fungi</taxon>
        <taxon>Dikarya</taxon>
        <taxon>Basidiomycota</taxon>
        <taxon>Agaricomycotina</taxon>
        <taxon>Agaricomycetes</taxon>
        <taxon>Agaricomycetidae</taxon>
        <taxon>Agaricales</taxon>
        <taxon>Agaricineae</taxon>
        <taxon>Psathyrellaceae</taxon>
        <taxon>Ephemerocybe</taxon>
    </lineage>
</organism>
<evidence type="ECO:0000259" key="11">
    <source>
        <dbReference type="PROSITE" id="PS50089"/>
    </source>
</evidence>
<sequence>MSEVHLPAHSTLISHQNLMDTSTSCASTSTATLKRAASESFESDDQPVRKRLKEDSDQGMDMTVDEQRSRDSKVADELSEELQCGCCSELVYRPVLVMPCQHFFCGSCCSLWIRNGGTNCPACRGISTVVTPFRALQGFVDTLVRLAPQKARTERERQQADEIYTAGTILRIPSPKELSPEPNLTQNPDLAYPCPHCPANNPHGWRCPQAIVDPVADPDHAWHLEDGNPPGHGACANCDNILALEAPVTSKCDFCQLHFCGINIPGRCSAAPLPMQHPHGFTNIPDLIESAEIYDSFEGNTYEVELVFDYLRNNNVAPRNIYRSASPSTPFHSHELTVNHLWQIVGHVQQQPRTFVPLVESDVFSEIHGSGQIPQGPFNRICRACASDVLLWGLKDWWIRERKKGLLDEAILRRPDCANGSQCQRQKDAAHAREFNHVIAPPVPQEPGIHITEASSSGPAPLAASTSVDVVANLVMPPTQPTGSTQNLRSMSTLSFLLNASDTEEAATLPTIAQVLHSSSASDIREAIDAFTA</sequence>
<dbReference type="Gene3D" id="3.30.40.10">
    <property type="entry name" value="Zinc/RING finger domain, C3HC4 (zinc finger)"/>
    <property type="match status" value="1"/>
</dbReference>
<evidence type="ECO:0000256" key="4">
    <source>
        <dbReference type="ARBA" id="ARBA00022771"/>
    </source>
</evidence>
<dbReference type="InterPro" id="IPR040909">
    <property type="entry name" value="CHFR_Znf-CRD"/>
</dbReference>
<name>A0A8H6M9Y5_9AGAR</name>
<dbReference type="Pfam" id="PF17979">
    <property type="entry name" value="zf-CRD"/>
    <property type="match status" value="1"/>
</dbReference>
<evidence type="ECO:0000256" key="9">
    <source>
        <dbReference type="PROSITE-ProRule" id="PRU00175"/>
    </source>
</evidence>
<dbReference type="InterPro" id="IPR052256">
    <property type="entry name" value="E3_ubiquitin-ligase_CHFR"/>
</dbReference>
<keyword evidence="8" id="KW-0131">Cell cycle</keyword>
<dbReference type="GO" id="GO:0016567">
    <property type="term" value="P:protein ubiquitination"/>
    <property type="evidence" value="ECO:0007669"/>
    <property type="project" value="TreeGrafter"/>
</dbReference>
<evidence type="ECO:0000256" key="6">
    <source>
        <dbReference type="ARBA" id="ARBA00022833"/>
    </source>
</evidence>
<dbReference type="Pfam" id="PF00097">
    <property type="entry name" value="zf-C3HC4"/>
    <property type="match status" value="1"/>
</dbReference>
<evidence type="ECO:0000256" key="8">
    <source>
        <dbReference type="ARBA" id="ARBA00023306"/>
    </source>
</evidence>
<evidence type="ECO:0000256" key="7">
    <source>
        <dbReference type="ARBA" id="ARBA00023242"/>
    </source>
</evidence>
<keyword evidence="13" id="KW-1185">Reference proteome</keyword>
<dbReference type="OrthoDB" id="1305878at2759"/>
<reference evidence="12 13" key="1">
    <citation type="submission" date="2020-07" db="EMBL/GenBank/DDBJ databases">
        <title>Comparative genomics of pyrophilous fungi reveals a link between fire events and developmental genes.</title>
        <authorList>
            <consortium name="DOE Joint Genome Institute"/>
            <person name="Steindorff A.S."/>
            <person name="Carver A."/>
            <person name="Calhoun S."/>
            <person name="Stillman K."/>
            <person name="Liu H."/>
            <person name="Lipzen A."/>
            <person name="Pangilinan J."/>
            <person name="Labutti K."/>
            <person name="Bruns T.D."/>
            <person name="Grigoriev I.V."/>
        </authorList>
    </citation>
    <scope>NUCLEOTIDE SEQUENCE [LARGE SCALE GENOMIC DNA]</scope>
    <source>
        <strain evidence="12 13">CBS 144469</strain>
    </source>
</reference>
<comment type="subcellular location">
    <subcellularLocation>
        <location evidence="1">Nucleus</location>
    </subcellularLocation>
</comment>
<evidence type="ECO:0000256" key="2">
    <source>
        <dbReference type="ARBA" id="ARBA00022679"/>
    </source>
</evidence>
<dbReference type="Proteomes" id="UP000521943">
    <property type="component" value="Unassembled WGS sequence"/>
</dbReference>
<dbReference type="EMBL" id="JACGCI010000022">
    <property type="protein sequence ID" value="KAF6757506.1"/>
    <property type="molecule type" value="Genomic_DNA"/>
</dbReference>
<dbReference type="AlphaFoldDB" id="A0A8H6M9Y5"/>
<evidence type="ECO:0000256" key="5">
    <source>
        <dbReference type="ARBA" id="ARBA00022786"/>
    </source>
</evidence>
<evidence type="ECO:0000256" key="3">
    <source>
        <dbReference type="ARBA" id="ARBA00022723"/>
    </source>
</evidence>
<keyword evidence="4 9" id="KW-0863">Zinc-finger</keyword>
<feature type="region of interest" description="Disordered" evidence="10">
    <location>
        <begin position="36"/>
        <end position="70"/>
    </location>
</feature>
<dbReference type="GO" id="GO:0008270">
    <property type="term" value="F:zinc ion binding"/>
    <property type="evidence" value="ECO:0007669"/>
    <property type="project" value="UniProtKB-KW"/>
</dbReference>
<dbReference type="GO" id="GO:0006511">
    <property type="term" value="P:ubiquitin-dependent protein catabolic process"/>
    <property type="evidence" value="ECO:0007669"/>
    <property type="project" value="TreeGrafter"/>
</dbReference>
<keyword evidence="7" id="KW-0539">Nucleus</keyword>
<evidence type="ECO:0000313" key="13">
    <source>
        <dbReference type="Proteomes" id="UP000521943"/>
    </source>
</evidence>
<keyword evidence="2" id="KW-0808">Transferase</keyword>
<keyword evidence="6" id="KW-0862">Zinc</keyword>
<comment type="caution">
    <text evidence="12">The sequence shown here is derived from an EMBL/GenBank/DDBJ whole genome shotgun (WGS) entry which is preliminary data.</text>
</comment>